<dbReference type="Proteomes" id="UP000734271">
    <property type="component" value="Unassembled WGS sequence"/>
</dbReference>
<protein>
    <submittedName>
        <fullName evidence="2">Uncharacterized protein</fullName>
    </submittedName>
</protein>
<feature type="transmembrane region" description="Helical" evidence="1">
    <location>
        <begin position="30"/>
        <end position="48"/>
    </location>
</feature>
<dbReference type="RefSeq" id="WP_223418591.1">
    <property type="nucleotide sequence ID" value="NZ_JAIPME010000002.1"/>
</dbReference>
<feature type="transmembrane region" description="Helical" evidence="1">
    <location>
        <begin position="7"/>
        <end position="24"/>
    </location>
</feature>
<evidence type="ECO:0000256" key="1">
    <source>
        <dbReference type="SAM" id="Phobius"/>
    </source>
</evidence>
<keyword evidence="3" id="KW-1185">Reference proteome</keyword>
<evidence type="ECO:0000313" key="2">
    <source>
        <dbReference type="EMBL" id="MBZ2386500.1"/>
    </source>
</evidence>
<evidence type="ECO:0000313" key="3">
    <source>
        <dbReference type="Proteomes" id="UP000734271"/>
    </source>
</evidence>
<organism evidence="2 3">
    <name type="scientific">Anaerococcus murdochii</name>
    <dbReference type="NCBI Taxonomy" id="411577"/>
    <lineage>
        <taxon>Bacteria</taxon>
        <taxon>Bacillati</taxon>
        <taxon>Bacillota</taxon>
        <taxon>Tissierellia</taxon>
        <taxon>Tissierellales</taxon>
        <taxon>Peptoniphilaceae</taxon>
        <taxon>Anaerococcus</taxon>
    </lineage>
</organism>
<reference evidence="2 3" key="1">
    <citation type="submission" date="2021-08" db="EMBL/GenBank/DDBJ databases">
        <title>FDA dAtabase for Regulatory Grade micrObial Sequences (FDA-ARGOS): Supporting development and validation of Infectious Disease Dx tests.</title>
        <authorList>
            <person name="Sproer C."/>
            <person name="Gronow S."/>
            <person name="Severitt S."/>
            <person name="Schroder I."/>
            <person name="Tallon L."/>
            <person name="Sadzewicz L."/>
            <person name="Zhao X."/>
            <person name="Boylan J."/>
            <person name="Ott S."/>
            <person name="Bowen H."/>
            <person name="Vavikolanu K."/>
            <person name="Hazen T."/>
            <person name="Aluvathingal J."/>
            <person name="Nadendla S."/>
            <person name="Lowell S."/>
            <person name="Myers T."/>
            <person name="Yan Y."/>
            <person name="Sichtig H."/>
        </authorList>
    </citation>
    <scope>NUCLEOTIDE SEQUENCE [LARGE SCALE GENOMIC DNA]</scope>
    <source>
        <strain evidence="2 3">FDAARGOS_1460</strain>
    </source>
</reference>
<accession>A0ABS7SYA2</accession>
<keyword evidence="1" id="KW-0472">Membrane</keyword>
<dbReference type="EMBL" id="JAIPME010000002">
    <property type="protein sequence ID" value="MBZ2386500.1"/>
    <property type="molecule type" value="Genomic_DNA"/>
</dbReference>
<sequence length="65" mass="7431">MERFKKIIIIIYYICLFIVASNALATRDNLLIRLLAAIVLVVSLSKIFKKETWTSLFAIDANKIS</sequence>
<name>A0ABS7SYA2_9FIRM</name>
<comment type="caution">
    <text evidence="2">The sequence shown here is derived from an EMBL/GenBank/DDBJ whole genome shotgun (WGS) entry which is preliminary data.</text>
</comment>
<keyword evidence="1" id="KW-1133">Transmembrane helix</keyword>
<keyword evidence="1" id="KW-0812">Transmembrane</keyword>
<proteinExistence type="predicted"/>
<gene>
    <name evidence="2" type="ORF">K8P03_04205</name>
</gene>